<feature type="binding site" evidence="8">
    <location>
        <position position="18"/>
    </location>
    <ligand>
        <name>Zn(2+)</name>
        <dbReference type="ChEBI" id="CHEBI:29105"/>
    </ligand>
</feature>
<dbReference type="PANTHER" id="PTHR24379">
    <property type="entry name" value="KRAB AND ZINC FINGER DOMAIN-CONTAINING"/>
    <property type="match status" value="1"/>
</dbReference>
<proteinExistence type="predicted"/>
<feature type="domain" description="C2H2-type" evidence="10">
    <location>
        <begin position="423"/>
        <end position="450"/>
    </location>
</feature>
<evidence type="ECO:0000256" key="8">
    <source>
        <dbReference type="PROSITE-ProRule" id="PRU01263"/>
    </source>
</evidence>
<keyword evidence="13" id="KW-1185">Reference proteome</keyword>
<dbReference type="VEuPathDB" id="VectorBase:AMIN009029"/>
<feature type="domain" description="C2H2-type" evidence="10">
    <location>
        <begin position="507"/>
        <end position="535"/>
    </location>
</feature>
<evidence type="ECO:0008006" key="14">
    <source>
        <dbReference type="Google" id="ProtNLM"/>
    </source>
</evidence>
<dbReference type="AlphaFoldDB" id="A0A182WF82"/>
<feature type="domain" description="C2H2-type" evidence="10">
    <location>
        <begin position="361"/>
        <end position="389"/>
    </location>
</feature>
<protein>
    <recommendedName>
        <fullName evidence="14">Transcription factor grauzone</fullName>
    </recommendedName>
</protein>
<keyword evidence="3" id="KW-0677">Repeat</keyword>
<feature type="binding site" evidence="8">
    <location>
        <position position="61"/>
    </location>
    <ligand>
        <name>Zn(2+)</name>
        <dbReference type="ChEBI" id="CHEBI:29105"/>
    </ligand>
</feature>
<feature type="binding site" evidence="8">
    <location>
        <position position="15"/>
    </location>
    <ligand>
        <name>Zn(2+)</name>
        <dbReference type="ChEBI" id="CHEBI:29105"/>
    </ligand>
</feature>
<dbReference type="Pfam" id="PF00096">
    <property type="entry name" value="zf-C2H2"/>
    <property type="match status" value="2"/>
</dbReference>
<dbReference type="PROSITE" id="PS50157">
    <property type="entry name" value="ZINC_FINGER_C2H2_2"/>
    <property type="match status" value="8"/>
</dbReference>
<dbReference type="Gene3D" id="3.30.160.60">
    <property type="entry name" value="Classic Zinc Finger"/>
    <property type="match status" value="5"/>
</dbReference>
<reference evidence="12" key="2">
    <citation type="submission" date="2020-05" db="UniProtKB">
        <authorList>
            <consortium name="EnsemblMetazoa"/>
        </authorList>
    </citation>
    <scope>IDENTIFICATION</scope>
    <source>
        <strain evidence="12">MINIMUS1</strain>
    </source>
</reference>
<dbReference type="InterPro" id="IPR036236">
    <property type="entry name" value="Znf_C2H2_sf"/>
</dbReference>
<dbReference type="Gene3D" id="3.40.1800.20">
    <property type="match status" value="1"/>
</dbReference>
<dbReference type="SMART" id="SM00868">
    <property type="entry name" value="zf-AD"/>
    <property type="match status" value="1"/>
</dbReference>
<keyword evidence="5 8" id="KW-0862">Zinc</keyword>
<feature type="domain" description="C2H2-type" evidence="10">
    <location>
        <begin position="479"/>
        <end position="506"/>
    </location>
</feature>
<evidence type="ECO:0000256" key="3">
    <source>
        <dbReference type="ARBA" id="ARBA00022737"/>
    </source>
</evidence>
<dbReference type="GO" id="GO:0008270">
    <property type="term" value="F:zinc ion binding"/>
    <property type="evidence" value="ECO:0007669"/>
    <property type="project" value="UniProtKB-UniRule"/>
</dbReference>
<name>A0A182WF82_9DIPT</name>
<dbReference type="PANTHER" id="PTHR24379:SF121">
    <property type="entry name" value="C2H2-TYPE DOMAIN-CONTAINING PROTEIN"/>
    <property type="match status" value="1"/>
</dbReference>
<dbReference type="PROSITE" id="PS00028">
    <property type="entry name" value="ZINC_FINGER_C2H2_1"/>
    <property type="match status" value="7"/>
</dbReference>
<evidence type="ECO:0000259" key="10">
    <source>
        <dbReference type="PROSITE" id="PS50157"/>
    </source>
</evidence>
<feature type="binding site" evidence="8">
    <location>
        <position position="64"/>
    </location>
    <ligand>
        <name>Zn(2+)</name>
        <dbReference type="ChEBI" id="CHEBI:29105"/>
    </ligand>
</feature>
<evidence type="ECO:0000256" key="5">
    <source>
        <dbReference type="ARBA" id="ARBA00022833"/>
    </source>
</evidence>
<keyword evidence="4 7" id="KW-0863">Zinc-finger</keyword>
<evidence type="ECO:0000256" key="6">
    <source>
        <dbReference type="ARBA" id="ARBA00023242"/>
    </source>
</evidence>
<sequence>MGETVTETDAISLKCRLCLQNADLLVSIFGQRARKTHMRKMLQEHFNLEIRPDENLPKHICLKCWHAVEYIHTFVRQVEQNQTILANVQLDKCKSNIRQSESMLGNRESLEFIEDAIESRLSPPSYDEAQKTKHGTQTAYEEHEEEMVEIIDGPYDEGSVGSDDGHKSQEIVVHHLHDSHDDATNKEGALQEENSGCETAKGEETGILIRVNEYQFPQMIRNGKMIVNGEELDKCLAAYYGLECELCQQQCWTTIQHLFKHHRQAHGEQGFINCCGKKIQKKSLMAMHLAKHVQPEAFECSICKKMMTTPRILKSHMQNHLPEEERPYKCELCPRRFGYVSALLIHASTHREENEEKCVYHLCYSCGRAFRSGNKLAEHIADSHKKDGSSNCVICDTCGKTFISKSNLKYHLTTHQPKVLHQVQCEHCGKWLKNKLCLRKHMLQHSQVRHGCDQCDYTTVNIQRLRNHRRVQHTDHKPFKCSTCGKSFKLKSNLREHLAQHQIDQKYSCEFCSRRFTSKSNYYCHRKRLHFAELEEHKQQKEQEERAHRVQLNLQQ</sequence>
<dbReference type="GO" id="GO:0005634">
    <property type="term" value="C:nucleus"/>
    <property type="evidence" value="ECO:0007669"/>
    <property type="project" value="UniProtKB-SubCell"/>
</dbReference>
<reference evidence="13" key="1">
    <citation type="submission" date="2013-03" db="EMBL/GenBank/DDBJ databases">
        <title>The Genome Sequence of Anopheles minimus MINIMUS1.</title>
        <authorList>
            <consortium name="The Broad Institute Genomics Platform"/>
            <person name="Neafsey D.E."/>
            <person name="Walton C."/>
            <person name="Walker B."/>
            <person name="Young S.K."/>
            <person name="Zeng Q."/>
            <person name="Gargeya S."/>
            <person name="Fitzgerald M."/>
            <person name="Haas B."/>
            <person name="Abouelleil A."/>
            <person name="Allen A.W."/>
            <person name="Alvarado L."/>
            <person name="Arachchi H.M."/>
            <person name="Berlin A.M."/>
            <person name="Chapman S.B."/>
            <person name="Gainer-Dewar J."/>
            <person name="Goldberg J."/>
            <person name="Griggs A."/>
            <person name="Gujja S."/>
            <person name="Hansen M."/>
            <person name="Howarth C."/>
            <person name="Imamovic A."/>
            <person name="Ireland A."/>
            <person name="Larimer J."/>
            <person name="McCowan C."/>
            <person name="Murphy C."/>
            <person name="Pearson M."/>
            <person name="Poon T.W."/>
            <person name="Priest M."/>
            <person name="Roberts A."/>
            <person name="Saif S."/>
            <person name="Shea T."/>
            <person name="Sisk P."/>
            <person name="Sykes S."/>
            <person name="Wortman J."/>
            <person name="Nusbaum C."/>
            <person name="Birren B."/>
        </authorList>
    </citation>
    <scope>NUCLEOTIDE SEQUENCE [LARGE SCALE GENOMIC DNA]</scope>
    <source>
        <strain evidence="13">MINIMUS1</strain>
    </source>
</reference>
<dbReference type="Pfam" id="PF12874">
    <property type="entry name" value="zf-met"/>
    <property type="match status" value="1"/>
</dbReference>
<dbReference type="SMART" id="SM00355">
    <property type="entry name" value="ZnF_C2H2"/>
    <property type="match status" value="9"/>
</dbReference>
<dbReference type="STRING" id="112268.A0A182WF82"/>
<comment type="subcellular location">
    <subcellularLocation>
        <location evidence="1">Nucleus</location>
    </subcellularLocation>
</comment>
<keyword evidence="2 8" id="KW-0479">Metal-binding</keyword>
<evidence type="ECO:0000256" key="9">
    <source>
        <dbReference type="SAM" id="Coils"/>
    </source>
</evidence>
<organism evidence="12 13">
    <name type="scientific">Anopheles minimus</name>
    <dbReference type="NCBI Taxonomy" id="112268"/>
    <lineage>
        <taxon>Eukaryota</taxon>
        <taxon>Metazoa</taxon>
        <taxon>Ecdysozoa</taxon>
        <taxon>Arthropoda</taxon>
        <taxon>Hexapoda</taxon>
        <taxon>Insecta</taxon>
        <taxon>Pterygota</taxon>
        <taxon>Neoptera</taxon>
        <taxon>Endopterygota</taxon>
        <taxon>Diptera</taxon>
        <taxon>Nematocera</taxon>
        <taxon>Culicoidea</taxon>
        <taxon>Culicidae</taxon>
        <taxon>Anophelinae</taxon>
        <taxon>Anopheles</taxon>
    </lineage>
</organism>
<evidence type="ECO:0000256" key="4">
    <source>
        <dbReference type="ARBA" id="ARBA00022771"/>
    </source>
</evidence>
<feature type="coiled-coil region" evidence="9">
    <location>
        <begin position="527"/>
        <end position="554"/>
    </location>
</feature>
<dbReference type="SUPFAM" id="SSF57716">
    <property type="entry name" value="Glucocorticoid receptor-like (DNA-binding domain)"/>
    <property type="match status" value="1"/>
</dbReference>
<feature type="domain" description="C2H2-type" evidence="10">
    <location>
        <begin position="450"/>
        <end position="478"/>
    </location>
</feature>
<feature type="domain" description="C2H2-type" evidence="10">
    <location>
        <begin position="298"/>
        <end position="325"/>
    </location>
</feature>
<dbReference type="FunFam" id="3.30.160.60:FF:000145">
    <property type="entry name" value="Zinc finger protein 574"/>
    <property type="match status" value="1"/>
</dbReference>
<evidence type="ECO:0000313" key="13">
    <source>
        <dbReference type="Proteomes" id="UP000075920"/>
    </source>
</evidence>
<dbReference type="InterPro" id="IPR012934">
    <property type="entry name" value="Znf_AD"/>
</dbReference>
<evidence type="ECO:0000259" key="11">
    <source>
        <dbReference type="PROSITE" id="PS51915"/>
    </source>
</evidence>
<dbReference type="EnsemblMetazoa" id="AMIN009029-RA">
    <property type="protein sequence ID" value="AMIN009029-PA"/>
    <property type="gene ID" value="AMIN009029"/>
</dbReference>
<dbReference type="SUPFAM" id="SSF57667">
    <property type="entry name" value="beta-beta-alpha zinc fingers"/>
    <property type="match status" value="4"/>
</dbReference>
<feature type="domain" description="C2H2-type" evidence="10">
    <location>
        <begin position="328"/>
        <end position="355"/>
    </location>
</feature>
<keyword evidence="9" id="KW-0175">Coiled coil</keyword>
<evidence type="ECO:0000313" key="12">
    <source>
        <dbReference type="EnsemblMetazoa" id="AMIN009029-PA"/>
    </source>
</evidence>
<dbReference type="InterPro" id="IPR013087">
    <property type="entry name" value="Znf_C2H2_type"/>
</dbReference>
<keyword evidence="6" id="KW-0539">Nucleus</keyword>
<feature type="domain" description="ZAD" evidence="11">
    <location>
        <begin position="13"/>
        <end position="88"/>
    </location>
</feature>
<accession>A0A182WF82</accession>
<evidence type="ECO:0000256" key="1">
    <source>
        <dbReference type="ARBA" id="ARBA00004123"/>
    </source>
</evidence>
<evidence type="ECO:0000256" key="7">
    <source>
        <dbReference type="PROSITE-ProRule" id="PRU00042"/>
    </source>
</evidence>
<dbReference type="Proteomes" id="UP000075920">
    <property type="component" value="Unassembled WGS sequence"/>
</dbReference>
<dbReference type="PROSITE" id="PS51915">
    <property type="entry name" value="ZAD"/>
    <property type="match status" value="1"/>
</dbReference>
<evidence type="ECO:0000256" key="2">
    <source>
        <dbReference type="ARBA" id="ARBA00022723"/>
    </source>
</evidence>
<dbReference type="Pfam" id="PF07776">
    <property type="entry name" value="zf-AD"/>
    <property type="match status" value="1"/>
</dbReference>
<feature type="domain" description="C2H2-type" evidence="10">
    <location>
        <begin position="393"/>
        <end position="415"/>
    </location>
</feature>
<dbReference type="FunFam" id="3.30.160.60:FF:000446">
    <property type="entry name" value="Zinc finger protein"/>
    <property type="match status" value="1"/>
</dbReference>